<proteinExistence type="predicted"/>
<name>A0A6N4X9A3_9FLAO</name>
<protein>
    <submittedName>
        <fullName evidence="1">Uncharacterized protein</fullName>
    </submittedName>
</protein>
<gene>
    <name evidence="1" type="ORF">CHRY9293_02254</name>
</gene>
<accession>A0A6N4X9A3</accession>
<organism evidence="1 2">
    <name type="scientific">Chryseobacterium potabilaquae</name>
    <dbReference type="NCBI Taxonomy" id="2675057"/>
    <lineage>
        <taxon>Bacteria</taxon>
        <taxon>Pseudomonadati</taxon>
        <taxon>Bacteroidota</taxon>
        <taxon>Flavobacteriia</taxon>
        <taxon>Flavobacteriales</taxon>
        <taxon>Weeksellaceae</taxon>
        <taxon>Chryseobacterium group</taxon>
        <taxon>Chryseobacterium</taxon>
    </lineage>
</organism>
<dbReference type="Proteomes" id="UP000445144">
    <property type="component" value="Unassembled WGS sequence"/>
</dbReference>
<evidence type="ECO:0000313" key="1">
    <source>
        <dbReference type="EMBL" id="CAA7196125.1"/>
    </source>
</evidence>
<dbReference type="AlphaFoldDB" id="A0A6N4X9A3"/>
<reference evidence="1 2" key="1">
    <citation type="submission" date="2020-01" db="EMBL/GenBank/DDBJ databases">
        <authorList>
            <person name="Rodrigo-Torres L."/>
            <person name="Arahal R. D."/>
            <person name="Lucena T."/>
        </authorList>
    </citation>
    <scope>NUCLEOTIDE SEQUENCE [LARGE SCALE GENOMIC DNA]</scope>
    <source>
        <strain evidence="1 2">CECT 9293</strain>
    </source>
</reference>
<sequence>MKITVTAFLFTKGYVDINHKKSPEKIRAQIYLN</sequence>
<keyword evidence="2" id="KW-1185">Reference proteome</keyword>
<dbReference type="EMBL" id="CACVBR010000019">
    <property type="protein sequence ID" value="CAA7196125.1"/>
    <property type="molecule type" value="Genomic_DNA"/>
</dbReference>
<evidence type="ECO:0000313" key="2">
    <source>
        <dbReference type="Proteomes" id="UP000445144"/>
    </source>
</evidence>